<evidence type="ECO:0000313" key="2">
    <source>
        <dbReference type="EMBL" id="SEU43416.1"/>
    </source>
</evidence>
<dbReference type="EMBL" id="FOHX01000021">
    <property type="protein sequence ID" value="SEU43416.1"/>
    <property type="molecule type" value="Genomic_DNA"/>
</dbReference>
<feature type="signal peptide" evidence="1">
    <location>
        <begin position="1"/>
        <end position="28"/>
    </location>
</feature>
<dbReference type="RefSeq" id="WP_218156164.1">
    <property type="nucleotide sequence ID" value="NZ_FOHX01000021.1"/>
</dbReference>
<protein>
    <recommendedName>
        <fullName evidence="4">Serine/threonine protein kinase</fullName>
    </recommendedName>
</protein>
<reference evidence="2 3" key="1">
    <citation type="submission" date="2016-10" db="EMBL/GenBank/DDBJ databases">
        <authorList>
            <person name="de Groot N.N."/>
        </authorList>
    </citation>
    <scope>NUCLEOTIDE SEQUENCE [LARGE SCALE GENOMIC DNA]</scope>
    <source>
        <strain evidence="2 3">CGMCC 4.5598</strain>
    </source>
</reference>
<proteinExistence type="predicted"/>
<keyword evidence="3" id="KW-1185">Reference proteome</keyword>
<dbReference type="Proteomes" id="UP000199361">
    <property type="component" value="Unassembled WGS sequence"/>
</dbReference>
<organism evidence="2 3">
    <name type="scientific">Nonomuraea wenchangensis</name>
    <dbReference type="NCBI Taxonomy" id="568860"/>
    <lineage>
        <taxon>Bacteria</taxon>
        <taxon>Bacillati</taxon>
        <taxon>Actinomycetota</taxon>
        <taxon>Actinomycetes</taxon>
        <taxon>Streptosporangiales</taxon>
        <taxon>Streptosporangiaceae</taxon>
        <taxon>Nonomuraea</taxon>
    </lineage>
</organism>
<evidence type="ECO:0000256" key="1">
    <source>
        <dbReference type="SAM" id="SignalP"/>
    </source>
</evidence>
<name>A0A1I0LPN7_9ACTN</name>
<evidence type="ECO:0008006" key="4">
    <source>
        <dbReference type="Google" id="ProtNLM"/>
    </source>
</evidence>
<evidence type="ECO:0000313" key="3">
    <source>
        <dbReference type="Proteomes" id="UP000199361"/>
    </source>
</evidence>
<gene>
    <name evidence="2" type="ORF">SAMN05421811_121143</name>
</gene>
<dbReference type="AlphaFoldDB" id="A0A1I0LPN7"/>
<keyword evidence="1" id="KW-0732">Signal</keyword>
<sequence>MIKRSATLSLGLAAALAASVTLSGPAAAASTPIGACGGGSYHVIDSHAFGSSAVTYLLYNGTTNCVVTWKTGAAGNTTWVRAVIWPYGGEGKVDADYYRYYAGPVKVNAPGKCVKWGGSYGGSWWESGWEHCG</sequence>
<dbReference type="STRING" id="568860.SAMN05421811_121143"/>
<feature type="chain" id="PRO_5011480795" description="Serine/threonine protein kinase" evidence="1">
    <location>
        <begin position="29"/>
        <end position="133"/>
    </location>
</feature>
<accession>A0A1I0LPN7</accession>